<dbReference type="FunFam" id="3.80.10.10:FF:000383">
    <property type="entry name" value="Leucine-rich repeat receptor protein kinase EMS1"/>
    <property type="match status" value="1"/>
</dbReference>
<proteinExistence type="predicted"/>
<dbReference type="GeneID" id="120273835"/>
<reference evidence="8" key="1">
    <citation type="submission" date="2025-08" db="UniProtKB">
        <authorList>
            <consortium name="RefSeq"/>
        </authorList>
    </citation>
    <scope>IDENTIFICATION</scope>
</reference>
<keyword evidence="6" id="KW-0325">Glycoprotein</keyword>
<dbReference type="PANTHER" id="PTHR48065">
    <property type="entry name" value="OS10G0469600 PROTEIN"/>
    <property type="match status" value="1"/>
</dbReference>
<name>A0AB40C9J2_DIOCR</name>
<accession>A0AB40C9J2</accession>
<organism evidence="7 8">
    <name type="scientific">Dioscorea cayennensis subsp. rotundata</name>
    <name type="common">White Guinea yam</name>
    <name type="synonym">Dioscorea rotundata</name>
    <dbReference type="NCBI Taxonomy" id="55577"/>
    <lineage>
        <taxon>Eukaryota</taxon>
        <taxon>Viridiplantae</taxon>
        <taxon>Streptophyta</taxon>
        <taxon>Embryophyta</taxon>
        <taxon>Tracheophyta</taxon>
        <taxon>Spermatophyta</taxon>
        <taxon>Magnoliopsida</taxon>
        <taxon>Liliopsida</taxon>
        <taxon>Dioscoreales</taxon>
        <taxon>Dioscoreaceae</taxon>
        <taxon>Dioscorea</taxon>
    </lineage>
</organism>
<keyword evidence="4" id="KW-0732">Signal</keyword>
<evidence type="ECO:0000256" key="1">
    <source>
        <dbReference type="ARBA" id="ARBA00004236"/>
    </source>
</evidence>
<protein>
    <submittedName>
        <fullName evidence="8">Receptor-like protein EIX1</fullName>
    </submittedName>
</protein>
<dbReference type="FunFam" id="3.80.10.10:FF:000041">
    <property type="entry name" value="LRR receptor-like serine/threonine-protein kinase ERECTA"/>
    <property type="match status" value="1"/>
</dbReference>
<evidence type="ECO:0000256" key="2">
    <source>
        <dbReference type="ARBA" id="ARBA00022475"/>
    </source>
</evidence>
<keyword evidence="7" id="KW-1185">Reference proteome</keyword>
<dbReference type="PANTHER" id="PTHR48065:SF69">
    <property type="entry name" value="OS07G0466500 PROTEIN"/>
    <property type="match status" value="1"/>
</dbReference>
<dbReference type="AlphaFoldDB" id="A0AB40C9J2"/>
<keyword evidence="2" id="KW-1003">Cell membrane</keyword>
<keyword evidence="2" id="KW-0472">Membrane</keyword>
<comment type="subcellular location">
    <subcellularLocation>
        <location evidence="1">Cell membrane</location>
    </subcellularLocation>
</comment>
<dbReference type="RefSeq" id="XP_039136493.1">
    <property type="nucleotide sequence ID" value="XM_039280559.1"/>
</dbReference>
<dbReference type="SUPFAM" id="SSF52047">
    <property type="entry name" value="RNI-like"/>
    <property type="match status" value="1"/>
</dbReference>
<dbReference type="Gene3D" id="3.80.10.10">
    <property type="entry name" value="Ribonuclease Inhibitor"/>
    <property type="match status" value="2"/>
</dbReference>
<sequence>MRSYILDLSNNNLEGSLPTTVKNYLFTSVDLSFNRFEGLIPEFEPSQLTVLDLTNNSFSVFSLSHNHINGSIPSFFCNLTSLALLDLSNNDMSGGIPHCWNSTSFLEVVDFSNNNFTGKIPDGLMSLTNLRSLHLRNNGFYGDLPLSLKMANKLVTLDIGENKLSGNIPTWLGENLSSLAVLRLRSNLLEGVIPEQLSKLSSLQILDLAHNNLSGCIPHFFGDFKAMASTNHNQWWSLLPIVSDVYFAYSYWGNSNSPNIFGYSESLLITAKGLQIEYQKILSLVTSMDLSNNKLSCELPEELTKLHGLHFLNLSGNLFSGKIPDNISDMKQLESLDLSKNNLSGSHSIKHIYFELYGSFKLVPQQFVRQNSIRQGNFRLSIHQPIIGTIISVDHLFRIVLMKHILQVQVRKKETKISQRCYGFM</sequence>
<evidence type="ECO:0000256" key="5">
    <source>
        <dbReference type="ARBA" id="ARBA00022737"/>
    </source>
</evidence>
<dbReference type="GO" id="GO:0005886">
    <property type="term" value="C:plasma membrane"/>
    <property type="evidence" value="ECO:0007669"/>
    <property type="project" value="UniProtKB-SubCell"/>
</dbReference>
<evidence type="ECO:0000313" key="7">
    <source>
        <dbReference type="Proteomes" id="UP001515500"/>
    </source>
</evidence>
<evidence type="ECO:0000256" key="3">
    <source>
        <dbReference type="ARBA" id="ARBA00022614"/>
    </source>
</evidence>
<dbReference type="Pfam" id="PF13855">
    <property type="entry name" value="LRR_8"/>
    <property type="match status" value="1"/>
</dbReference>
<evidence type="ECO:0000313" key="8">
    <source>
        <dbReference type="RefSeq" id="XP_039136493.1"/>
    </source>
</evidence>
<dbReference type="InterPro" id="IPR001611">
    <property type="entry name" value="Leu-rich_rpt"/>
</dbReference>
<evidence type="ECO:0000256" key="4">
    <source>
        <dbReference type="ARBA" id="ARBA00022729"/>
    </source>
</evidence>
<dbReference type="Pfam" id="PF00560">
    <property type="entry name" value="LRR_1"/>
    <property type="match status" value="7"/>
</dbReference>
<dbReference type="Proteomes" id="UP001515500">
    <property type="component" value="Chromosome 2"/>
</dbReference>
<keyword evidence="5" id="KW-0677">Repeat</keyword>
<evidence type="ECO:0000256" key="6">
    <source>
        <dbReference type="ARBA" id="ARBA00023180"/>
    </source>
</evidence>
<dbReference type="InterPro" id="IPR032675">
    <property type="entry name" value="LRR_dom_sf"/>
</dbReference>
<gene>
    <name evidence="8" type="primary">LOC120273835</name>
</gene>
<keyword evidence="3" id="KW-0433">Leucine-rich repeat</keyword>
<dbReference type="PRINTS" id="PR00019">
    <property type="entry name" value="LEURICHRPT"/>
</dbReference>